<dbReference type="InterPro" id="IPR009091">
    <property type="entry name" value="RCC1/BLIP-II"/>
</dbReference>
<protein>
    <recommendedName>
        <fullName evidence="5">Regulator of chromosome condensation</fullName>
    </recommendedName>
</protein>
<name>A0ABR2L2M5_9EUKA</name>
<evidence type="ECO:0000256" key="1">
    <source>
        <dbReference type="ARBA" id="ARBA00022737"/>
    </source>
</evidence>
<dbReference type="EMBL" id="JAPFFF010000002">
    <property type="protein sequence ID" value="KAK8897608.1"/>
    <property type="molecule type" value="Genomic_DNA"/>
</dbReference>
<reference evidence="3 4" key="1">
    <citation type="submission" date="2024-04" db="EMBL/GenBank/DDBJ databases">
        <title>Tritrichomonas musculus Genome.</title>
        <authorList>
            <person name="Alves-Ferreira E."/>
            <person name="Grigg M."/>
            <person name="Lorenzi H."/>
            <person name="Galac M."/>
        </authorList>
    </citation>
    <scope>NUCLEOTIDE SEQUENCE [LARGE SCALE GENOMIC DNA]</scope>
    <source>
        <strain evidence="3 4">EAF2021</strain>
    </source>
</reference>
<proteinExistence type="predicted"/>
<evidence type="ECO:0000313" key="4">
    <source>
        <dbReference type="Proteomes" id="UP001470230"/>
    </source>
</evidence>
<accession>A0ABR2L2M5</accession>
<evidence type="ECO:0000256" key="2">
    <source>
        <dbReference type="PROSITE-ProRule" id="PRU00235"/>
    </source>
</evidence>
<dbReference type="PANTHER" id="PTHR22872:SF2">
    <property type="entry name" value="INHIBITOR OF BRUTON TYROSINE KINASE"/>
    <property type="match status" value="1"/>
</dbReference>
<dbReference type="PROSITE" id="PS50012">
    <property type="entry name" value="RCC1_3"/>
    <property type="match status" value="1"/>
</dbReference>
<dbReference type="Pfam" id="PF13540">
    <property type="entry name" value="RCC1_2"/>
    <property type="match status" value="1"/>
</dbReference>
<keyword evidence="1" id="KW-0677">Repeat</keyword>
<organism evidence="3 4">
    <name type="scientific">Tritrichomonas musculus</name>
    <dbReference type="NCBI Taxonomy" id="1915356"/>
    <lineage>
        <taxon>Eukaryota</taxon>
        <taxon>Metamonada</taxon>
        <taxon>Parabasalia</taxon>
        <taxon>Tritrichomonadida</taxon>
        <taxon>Tritrichomonadidae</taxon>
        <taxon>Tritrichomonas</taxon>
    </lineage>
</organism>
<keyword evidence="4" id="KW-1185">Reference proteome</keyword>
<evidence type="ECO:0000313" key="3">
    <source>
        <dbReference type="EMBL" id="KAK8897608.1"/>
    </source>
</evidence>
<dbReference type="InterPro" id="IPR051625">
    <property type="entry name" value="Signaling_Regulatory_Domain"/>
</dbReference>
<dbReference type="Gene3D" id="2.130.10.30">
    <property type="entry name" value="Regulator of chromosome condensation 1/beta-lactamase-inhibitor protein II"/>
    <property type="match status" value="2"/>
</dbReference>
<dbReference type="SUPFAM" id="SSF50985">
    <property type="entry name" value="RCC1/BLIP-II"/>
    <property type="match status" value="1"/>
</dbReference>
<gene>
    <name evidence="3" type="ORF">M9Y10_015569</name>
</gene>
<comment type="caution">
    <text evidence="3">The sequence shown here is derived from an EMBL/GenBank/DDBJ whole genome shotgun (WGS) entry which is preliminary data.</text>
</comment>
<dbReference type="Proteomes" id="UP001470230">
    <property type="component" value="Unassembled WGS sequence"/>
</dbReference>
<dbReference type="InterPro" id="IPR000408">
    <property type="entry name" value="Reg_chr_condens"/>
</dbReference>
<sequence>MYLSGPNSSFVLGVKSNNHLNGAPIVCPPVKSAIDTSELSSFSIYSFHSLFITNDGVIKAIGTNKNNRIMADLPLELAKYTEIHIKDKEGNVCTPISVVCGNGYTLYLVSNKDQKRLLAYSSITIPDEHPIFLNIGNHNPIAIYGGENNSAAIDSEGKIIVIPKDLDSETGYEPSIVKLPQNEKANNVACLEKYLIVLTQSGKVFISPYQEFQFTEAKELAGIQITQISGVMLHCLAVSGDGRVFGFGSNRFGKLTLPKETKELDKFTELKAFGRSKIKAAFAGFQHSLFITFIGQLFACGLNKQGQLFLDRLSDDFIGKPVETSIKDGVSFCVAGNFCSVAFTGNVPPKMPNKNTVENKARMMRAKPLAAFPSLKAALKKV</sequence>
<feature type="repeat" description="RCC1" evidence="2">
    <location>
        <begin position="242"/>
        <end position="294"/>
    </location>
</feature>
<dbReference type="PANTHER" id="PTHR22872">
    <property type="entry name" value="BTK-BINDING PROTEIN-RELATED"/>
    <property type="match status" value="1"/>
</dbReference>
<evidence type="ECO:0008006" key="5">
    <source>
        <dbReference type="Google" id="ProtNLM"/>
    </source>
</evidence>